<keyword evidence="1" id="KW-0472">Membrane</keyword>
<protein>
    <submittedName>
        <fullName evidence="2">Uncharacterized protein</fullName>
    </submittedName>
</protein>
<reference evidence="2" key="1">
    <citation type="submission" date="2023-05" db="EMBL/GenBank/DDBJ databases">
        <title>Nepenthes gracilis genome sequencing.</title>
        <authorList>
            <person name="Fukushima K."/>
        </authorList>
    </citation>
    <scope>NUCLEOTIDE SEQUENCE</scope>
    <source>
        <strain evidence="2">SING2019-196</strain>
    </source>
</reference>
<evidence type="ECO:0000313" key="2">
    <source>
        <dbReference type="EMBL" id="GMH31941.1"/>
    </source>
</evidence>
<organism evidence="2 3">
    <name type="scientific">Nepenthes gracilis</name>
    <name type="common">Slender pitcher plant</name>
    <dbReference type="NCBI Taxonomy" id="150966"/>
    <lineage>
        <taxon>Eukaryota</taxon>
        <taxon>Viridiplantae</taxon>
        <taxon>Streptophyta</taxon>
        <taxon>Embryophyta</taxon>
        <taxon>Tracheophyta</taxon>
        <taxon>Spermatophyta</taxon>
        <taxon>Magnoliopsida</taxon>
        <taxon>eudicotyledons</taxon>
        <taxon>Gunneridae</taxon>
        <taxon>Pentapetalae</taxon>
        <taxon>Caryophyllales</taxon>
        <taxon>Nepenthaceae</taxon>
        <taxon>Nepenthes</taxon>
    </lineage>
</organism>
<gene>
    <name evidence="2" type="ORF">Nepgr_033785</name>
</gene>
<keyword evidence="1" id="KW-0812">Transmembrane</keyword>
<comment type="caution">
    <text evidence="2">The sequence shown here is derived from an EMBL/GenBank/DDBJ whole genome shotgun (WGS) entry which is preliminary data.</text>
</comment>
<dbReference type="Proteomes" id="UP001279734">
    <property type="component" value="Unassembled WGS sequence"/>
</dbReference>
<keyword evidence="3" id="KW-1185">Reference proteome</keyword>
<evidence type="ECO:0000256" key="1">
    <source>
        <dbReference type="SAM" id="Phobius"/>
    </source>
</evidence>
<evidence type="ECO:0000313" key="3">
    <source>
        <dbReference type="Proteomes" id="UP001279734"/>
    </source>
</evidence>
<keyword evidence="1" id="KW-1133">Transmembrane helix</keyword>
<proteinExistence type="predicted"/>
<dbReference type="AlphaFoldDB" id="A0AAD3TMK7"/>
<accession>A0AAD3TMK7</accession>
<feature type="transmembrane region" description="Helical" evidence="1">
    <location>
        <begin position="55"/>
        <end position="76"/>
    </location>
</feature>
<name>A0AAD3TMK7_NEPGR</name>
<feature type="transmembrane region" description="Helical" evidence="1">
    <location>
        <begin position="20"/>
        <end position="43"/>
    </location>
</feature>
<sequence>MVVPLPRGGVDLPRLPCVITLWLPVGLGPGMVQILLSQGAWCCTDVIGGMNKEAATGFVLVGSLVAFHLVASMVIYKEFLPLADEGSYS</sequence>
<dbReference type="EMBL" id="BSYO01000046">
    <property type="protein sequence ID" value="GMH31941.1"/>
    <property type="molecule type" value="Genomic_DNA"/>
</dbReference>